<dbReference type="InterPro" id="IPR006739">
    <property type="entry name" value="DUF603"/>
</dbReference>
<feature type="coiled-coil region" evidence="1">
    <location>
        <begin position="73"/>
        <end position="159"/>
    </location>
</feature>
<reference evidence="2 3" key="1">
    <citation type="submission" date="2016-05" db="EMBL/GenBank/DDBJ databases">
        <title>Chromosome and linear plasmid sequence of a 2015 human isolate of tick-borne relapsing fever spirochete, Borrelia turicatae.</title>
        <authorList>
            <person name="Kingry L.C."/>
            <person name="Dhwani B."/>
            <person name="Replogle A."/>
            <person name="Sexton C."/>
            <person name="Rowe L."/>
            <person name="Stermole B.M."/>
            <person name="Christensen A.M."/>
            <person name="Schriefer M.E."/>
        </authorList>
    </citation>
    <scope>NUCLEOTIDE SEQUENCE [LARGE SCALE GENOMIC DNA]</scope>
    <source>
        <strain evidence="2 3">BTE5EL</strain>
        <plasmid evidence="2 3">lp40</plasmid>
    </source>
</reference>
<proteinExistence type="predicted"/>
<sequence>MSRIKKSFDDYVVYFREGKLNDARIAKELGVSRVNVGKMRRRWEALKDDPEYIAGTVKLTIREDTFNNMLARSFEVENEANRLKNQIEIEKNKIALRFLNSFNKYFQLKLQEDFNKAVALHEEIEKQEEKIRNSDFNNYERLNEEMVLKVTKLNELETSIANKEMTLCYKILLKLKSVLDLSKGRE</sequence>
<dbReference type="EMBL" id="CP015634">
    <property type="protein sequence ID" value="ANF34567.1"/>
    <property type="molecule type" value="Genomic_DNA"/>
</dbReference>
<gene>
    <name evidence="2" type="ORF">A7978_05540</name>
</gene>
<name>A0A172XDE8_BORTU</name>
<geneLocation type="plasmid" evidence="2 3">
    <name>lp40</name>
</geneLocation>
<dbReference type="AlphaFoldDB" id="A0A172XDE8"/>
<organism evidence="2 3">
    <name type="scientific">Borrelia turicatae</name>
    <dbReference type="NCBI Taxonomy" id="142"/>
    <lineage>
        <taxon>Bacteria</taxon>
        <taxon>Pseudomonadati</taxon>
        <taxon>Spirochaetota</taxon>
        <taxon>Spirochaetia</taxon>
        <taxon>Spirochaetales</taxon>
        <taxon>Borreliaceae</taxon>
        <taxon>Borrelia</taxon>
    </lineage>
</organism>
<keyword evidence="1" id="KW-0175">Coiled coil</keyword>
<dbReference type="Proteomes" id="UP000264231">
    <property type="component" value="Plasmid lp40"/>
</dbReference>
<evidence type="ECO:0000256" key="1">
    <source>
        <dbReference type="SAM" id="Coils"/>
    </source>
</evidence>
<protein>
    <recommendedName>
        <fullName evidence="4">DUF603 domain-containing protein</fullName>
    </recommendedName>
</protein>
<keyword evidence="2" id="KW-0614">Plasmid</keyword>
<evidence type="ECO:0000313" key="2">
    <source>
        <dbReference type="EMBL" id="ANF34567.1"/>
    </source>
</evidence>
<evidence type="ECO:0008006" key="4">
    <source>
        <dbReference type="Google" id="ProtNLM"/>
    </source>
</evidence>
<accession>A0A172XDE8</accession>
<evidence type="ECO:0000313" key="3">
    <source>
        <dbReference type="Proteomes" id="UP000264231"/>
    </source>
</evidence>
<dbReference type="Pfam" id="PF04645">
    <property type="entry name" value="DUF603"/>
    <property type="match status" value="1"/>
</dbReference>
<dbReference type="RefSeq" id="WP_247073505.1">
    <property type="nucleotide sequence ID" value="NZ_CP073205.1"/>
</dbReference>